<dbReference type="OrthoDB" id="9794566at2"/>
<keyword evidence="4" id="KW-0012">Acyltransferase</keyword>
<keyword evidence="2 5" id="KW-0963">Cytoplasm</keyword>
<dbReference type="PROSITE" id="PS51186">
    <property type="entry name" value="GNAT"/>
    <property type="match status" value="1"/>
</dbReference>
<dbReference type="CDD" id="cd04301">
    <property type="entry name" value="NAT_SF"/>
    <property type="match status" value="1"/>
</dbReference>
<evidence type="ECO:0000313" key="9">
    <source>
        <dbReference type="Proteomes" id="UP000013781"/>
    </source>
</evidence>
<dbReference type="Proteomes" id="UP000014157">
    <property type="component" value="Unassembled WGS sequence"/>
</dbReference>
<dbReference type="RefSeq" id="WP_010765279.1">
    <property type="nucleotide sequence ID" value="NZ_ASWB01000002.1"/>
</dbReference>
<dbReference type="PANTHER" id="PTHR43420">
    <property type="entry name" value="ACETYLTRANSFERASE"/>
    <property type="match status" value="1"/>
</dbReference>
<comment type="function">
    <text evidence="5">Acetylates the N-terminal alanine of ribosomal protein bS18.</text>
</comment>
<dbReference type="PATRIC" id="fig|1158609.3.peg.1858"/>
<dbReference type="Pfam" id="PF00583">
    <property type="entry name" value="Acetyltransf_1"/>
    <property type="match status" value="1"/>
</dbReference>
<accession>R2QRH8</accession>
<reference evidence="8 10" key="2">
    <citation type="submission" date="2013-03" db="EMBL/GenBank/DDBJ databases">
        <title>The Genome Sequence of Enterococcus moraviensis BAA-383 (PacBio/Illumina hybrid assembly).</title>
        <authorList>
            <consortium name="The Broad Institute Genomics Platform"/>
            <consortium name="The Broad Institute Genome Sequencing Center for Infectious Disease"/>
            <person name="Earl A."/>
            <person name="Russ C."/>
            <person name="Gilmore M."/>
            <person name="Surin D."/>
            <person name="Walker B."/>
            <person name="Young S."/>
            <person name="Zeng Q."/>
            <person name="Gargeya S."/>
            <person name="Fitzgerald M."/>
            <person name="Haas B."/>
            <person name="Abouelleil A."/>
            <person name="Allen A.W."/>
            <person name="Alvarado L."/>
            <person name="Arachchi H.M."/>
            <person name="Berlin A.M."/>
            <person name="Chapman S.B."/>
            <person name="Gainer-Dewar J."/>
            <person name="Goldberg J."/>
            <person name="Griggs A."/>
            <person name="Gujja S."/>
            <person name="Hansen M."/>
            <person name="Howarth C."/>
            <person name="Imamovic A."/>
            <person name="Ireland A."/>
            <person name="Larimer J."/>
            <person name="McCowan C."/>
            <person name="Murphy C."/>
            <person name="Pearson M."/>
            <person name="Poon T.W."/>
            <person name="Priest M."/>
            <person name="Roberts A."/>
            <person name="Saif S."/>
            <person name="Shea T."/>
            <person name="Sisk P."/>
            <person name="Sykes S."/>
            <person name="Wortman J."/>
            <person name="Nusbaum C."/>
            <person name="Birren B."/>
        </authorList>
    </citation>
    <scope>NUCLEOTIDE SEQUENCE [LARGE SCALE GENOMIC DNA]</scope>
    <source>
        <strain evidence="8 10">ATCC BAA-383</strain>
    </source>
</reference>
<dbReference type="EMBL" id="AJAS01000015">
    <property type="protein sequence ID" value="EOH99132.1"/>
    <property type="molecule type" value="Genomic_DNA"/>
</dbReference>
<proteinExistence type="inferred from homology"/>
<evidence type="ECO:0000256" key="4">
    <source>
        <dbReference type="ARBA" id="ARBA00023315"/>
    </source>
</evidence>
<reference evidence="7 9" key="1">
    <citation type="submission" date="2013-02" db="EMBL/GenBank/DDBJ databases">
        <title>The Genome Sequence of Enterococcus moraviensis BAA-383.</title>
        <authorList>
            <consortium name="The Broad Institute Genome Sequencing Platform"/>
            <consortium name="The Broad Institute Genome Sequencing Center for Infectious Disease"/>
            <person name="Earl A.M."/>
            <person name="Gilmore M.S."/>
            <person name="Lebreton F."/>
            <person name="Walker B."/>
            <person name="Young S.K."/>
            <person name="Zeng Q."/>
            <person name="Gargeya S."/>
            <person name="Fitzgerald M."/>
            <person name="Haas B."/>
            <person name="Abouelleil A."/>
            <person name="Alvarado L."/>
            <person name="Arachchi H.M."/>
            <person name="Berlin A.M."/>
            <person name="Chapman S.B."/>
            <person name="Dewar J."/>
            <person name="Goldberg J."/>
            <person name="Griggs A."/>
            <person name="Gujja S."/>
            <person name="Hansen M."/>
            <person name="Howarth C."/>
            <person name="Imamovic A."/>
            <person name="Larimer J."/>
            <person name="McCowan C."/>
            <person name="Murphy C."/>
            <person name="Neiman D."/>
            <person name="Pearson M."/>
            <person name="Priest M."/>
            <person name="Roberts A."/>
            <person name="Saif S."/>
            <person name="Shea T."/>
            <person name="Sisk P."/>
            <person name="Sykes S."/>
            <person name="Wortman J."/>
            <person name="Nusbaum C."/>
            <person name="Birren B."/>
        </authorList>
    </citation>
    <scope>NUCLEOTIDE SEQUENCE [LARGE SCALE GENOMIC DNA]</scope>
    <source>
        <strain evidence="7 9">ATCC BAA-383</strain>
    </source>
</reference>
<sequence length="155" mass="18228">MYYFKEELMPQYQLAEQIWNLSESAYKHGSPWTLTQFADDLAQKSSEYLVLIMEDQWVGFISFHLVLDEVEITHVAIQKAFQKQGYGSQLIDQMISYVLEQEVSQVFLEVRESNVQAKSLYEKKGFNTINRRKNYYNHPKEAGIVMCLNVKEVNQ</sequence>
<dbReference type="GO" id="GO:0008999">
    <property type="term" value="F:protein-N-terminal-alanine acetyltransferase activity"/>
    <property type="evidence" value="ECO:0007669"/>
    <property type="project" value="UniProtKB-EC"/>
</dbReference>
<dbReference type="STRING" id="155617.RV09_GL002599"/>
<dbReference type="InterPro" id="IPR006464">
    <property type="entry name" value="AcTrfase_RimI/Ard1"/>
</dbReference>
<dbReference type="eggNOG" id="COG0456">
    <property type="taxonomic scope" value="Bacteria"/>
</dbReference>
<dbReference type="EMBL" id="ASWB01000002">
    <property type="protein sequence ID" value="EOT72185.1"/>
    <property type="molecule type" value="Genomic_DNA"/>
</dbReference>
<dbReference type="InterPro" id="IPR016181">
    <property type="entry name" value="Acyl_CoA_acyltransferase"/>
</dbReference>
<evidence type="ECO:0000313" key="8">
    <source>
        <dbReference type="EMBL" id="EOT72185.1"/>
    </source>
</evidence>
<dbReference type="SUPFAM" id="SSF55729">
    <property type="entry name" value="Acyl-CoA N-acyltransferases (Nat)"/>
    <property type="match status" value="1"/>
</dbReference>
<gene>
    <name evidence="8" type="ORF">I586_01993</name>
    <name evidence="7" type="ORF">UAY_01909</name>
</gene>
<name>R2QRH8_9ENTE</name>
<dbReference type="InterPro" id="IPR050680">
    <property type="entry name" value="YpeA/RimI_acetyltransf"/>
</dbReference>
<evidence type="ECO:0000313" key="7">
    <source>
        <dbReference type="EMBL" id="EOH99132.1"/>
    </source>
</evidence>
<dbReference type="NCBIfam" id="TIGR01575">
    <property type="entry name" value="rimI"/>
    <property type="match status" value="1"/>
</dbReference>
<feature type="domain" description="N-acetyltransferase" evidence="6">
    <location>
        <begin position="6"/>
        <end position="151"/>
    </location>
</feature>
<evidence type="ECO:0000256" key="2">
    <source>
        <dbReference type="ARBA" id="ARBA00022490"/>
    </source>
</evidence>
<dbReference type="GO" id="GO:0005737">
    <property type="term" value="C:cytoplasm"/>
    <property type="evidence" value="ECO:0007669"/>
    <property type="project" value="UniProtKB-SubCell"/>
</dbReference>
<evidence type="ECO:0000256" key="1">
    <source>
        <dbReference type="ARBA" id="ARBA00005395"/>
    </source>
</evidence>
<dbReference type="Gene3D" id="3.40.630.30">
    <property type="match status" value="1"/>
</dbReference>
<comment type="subcellular location">
    <subcellularLocation>
        <location evidence="5">Cytoplasm</location>
    </subcellularLocation>
</comment>
<dbReference type="AlphaFoldDB" id="R2QRH8"/>
<protein>
    <recommendedName>
        <fullName evidence="5">[Ribosomal protein bS18]-alanine N-acetyltransferase</fullName>
        <ecNumber evidence="5">2.3.1.266</ecNumber>
    </recommendedName>
</protein>
<comment type="similarity">
    <text evidence="1 5">Belongs to the acetyltransferase family. RimI subfamily.</text>
</comment>
<evidence type="ECO:0000256" key="5">
    <source>
        <dbReference type="RuleBase" id="RU363094"/>
    </source>
</evidence>
<comment type="caution">
    <text evidence="7">The sequence shown here is derived from an EMBL/GenBank/DDBJ whole genome shotgun (WGS) entry which is preliminary data.</text>
</comment>
<evidence type="ECO:0000259" key="6">
    <source>
        <dbReference type="PROSITE" id="PS51186"/>
    </source>
</evidence>
<comment type="catalytic activity">
    <reaction evidence="5">
        <text>N-terminal L-alanyl-[ribosomal protein bS18] + acetyl-CoA = N-terminal N(alpha)-acetyl-L-alanyl-[ribosomal protein bS18] + CoA + H(+)</text>
        <dbReference type="Rhea" id="RHEA:43756"/>
        <dbReference type="Rhea" id="RHEA-COMP:10676"/>
        <dbReference type="Rhea" id="RHEA-COMP:10677"/>
        <dbReference type="ChEBI" id="CHEBI:15378"/>
        <dbReference type="ChEBI" id="CHEBI:57287"/>
        <dbReference type="ChEBI" id="CHEBI:57288"/>
        <dbReference type="ChEBI" id="CHEBI:64718"/>
        <dbReference type="ChEBI" id="CHEBI:83683"/>
        <dbReference type="EC" id="2.3.1.266"/>
    </reaction>
</comment>
<dbReference type="Proteomes" id="UP000013781">
    <property type="component" value="Unassembled WGS sequence"/>
</dbReference>
<keyword evidence="3 7" id="KW-0808">Transferase</keyword>
<dbReference type="PANTHER" id="PTHR43420:SF44">
    <property type="entry name" value="ACETYLTRANSFERASE YPEA"/>
    <property type="match status" value="1"/>
</dbReference>
<evidence type="ECO:0000256" key="3">
    <source>
        <dbReference type="ARBA" id="ARBA00022679"/>
    </source>
</evidence>
<keyword evidence="10" id="KW-1185">Reference proteome</keyword>
<dbReference type="EC" id="2.3.1.266" evidence="5"/>
<dbReference type="HOGENOM" id="CLU_013985_23_2_9"/>
<evidence type="ECO:0000313" key="10">
    <source>
        <dbReference type="Proteomes" id="UP000014157"/>
    </source>
</evidence>
<organism evidence="7 9">
    <name type="scientific">Enterococcus moraviensis ATCC BAA-383</name>
    <dbReference type="NCBI Taxonomy" id="1158609"/>
    <lineage>
        <taxon>Bacteria</taxon>
        <taxon>Bacillati</taxon>
        <taxon>Bacillota</taxon>
        <taxon>Bacilli</taxon>
        <taxon>Lactobacillales</taxon>
        <taxon>Enterococcaceae</taxon>
        <taxon>Enterococcus</taxon>
    </lineage>
</organism>
<dbReference type="InterPro" id="IPR000182">
    <property type="entry name" value="GNAT_dom"/>
</dbReference>